<dbReference type="EC" id="2.1.1.80" evidence="2"/>
<dbReference type="Gene3D" id="1.10.155.10">
    <property type="entry name" value="Chemotaxis receptor methyltransferase CheR, N-terminal domain"/>
    <property type="match status" value="1"/>
</dbReference>
<dbReference type="PIRSF" id="PIRSF000410">
    <property type="entry name" value="CheR"/>
    <property type="match status" value="1"/>
</dbReference>
<evidence type="ECO:0000313" key="8">
    <source>
        <dbReference type="Proteomes" id="UP000559010"/>
    </source>
</evidence>
<comment type="catalytic activity">
    <reaction evidence="1">
        <text>L-glutamyl-[protein] + S-adenosyl-L-methionine = [protein]-L-glutamate 5-O-methyl ester + S-adenosyl-L-homocysteine</text>
        <dbReference type="Rhea" id="RHEA:24452"/>
        <dbReference type="Rhea" id="RHEA-COMP:10208"/>
        <dbReference type="Rhea" id="RHEA-COMP:10311"/>
        <dbReference type="ChEBI" id="CHEBI:29973"/>
        <dbReference type="ChEBI" id="CHEBI:57856"/>
        <dbReference type="ChEBI" id="CHEBI:59789"/>
        <dbReference type="ChEBI" id="CHEBI:82795"/>
        <dbReference type="EC" id="2.1.1.80"/>
    </reaction>
</comment>
<dbReference type="InterPro" id="IPR050903">
    <property type="entry name" value="Bact_Chemotaxis_MeTrfase"/>
</dbReference>
<feature type="domain" description="CheR-type methyltransferase" evidence="6">
    <location>
        <begin position="2"/>
        <end position="276"/>
    </location>
</feature>
<keyword evidence="3 7" id="KW-0489">Methyltransferase</keyword>
<keyword evidence="4 7" id="KW-0808">Transferase</keyword>
<dbReference type="InterPro" id="IPR036804">
    <property type="entry name" value="CheR_N_sf"/>
</dbReference>
<dbReference type="EMBL" id="JABBNU010000002">
    <property type="protein sequence ID" value="NMM47435.1"/>
    <property type="molecule type" value="Genomic_DNA"/>
</dbReference>
<reference evidence="7 8" key="1">
    <citation type="submission" date="2020-04" db="EMBL/GenBank/DDBJ databases">
        <title>Flammeovirgaceae bacterium KN852 isolated from deep sea.</title>
        <authorList>
            <person name="Zhang D.-C."/>
        </authorList>
    </citation>
    <scope>NUCLEOTIDE SEQUENCE [LARGE SCALE GENOMIC DNA]</scope>
    <source>
        <strain evidence="7 8">KN852</strain>
    </source>
</reference>
<dbReference type="SUPFAM" id="SSF47757">
    <property type="entry name" value="Chemotaxis receptor methyltransferase CheR, N-terminal domain"/>
    <property type="match status" value="1"/>
</dbReference>
<evidence type="ECO:0000256" key="1">
    <source>
        <dbReference type="ARBA" id="ARBA00001541"/>
    </source>
</evidence>
<dbReference type="PROSITE" id="PS50123">
    <property type="entry name" value="CHER"/>
    <property type="match status" value="1"/>
</dbReference>
<dbReference type="GO" id="GO:0008983">
    <property type="term" value="F:protein-glutamate O-methyltransferase activity"/>
    <property type="evidence" value="ECO:0007669"/>
    <property type="project" value="UniProtKB-EC"/>
</dbReference>
<dbReference type="Gene3D" id="3.40.50.150">
    <property type="entry name" value="Vaccinia Virus protein VP39"/>
    <property type="match status" value="1"/>
</dbReference>
<evidence type="ECO:0000256" key="4">
    <source>
        <dbReference type="ARBA" id="ARBA00022679"/>
    </source>
</evidence>
<evidence type="ECO:0000259" key="6">
    <source>
        <dbReference type="PROSITE" id="PS50123"/>
    </source>
</evidence>
<evidence type="ECO:0000313" key="7">
    <source>
        <dbReference type="EMBL" id="NMM47435.1"/>
    </source>
</evidence>
<proteinExistence type="predicted"/>
<evidence type="ECO:0000256" key="2">
    <source>
        <dbReference type="ARBA" id="ARBA00012534"/>
    </source>
</evidence>
<dbReference type="InterPro" id="IPR000780">
    <property type="entry name" value="CheR_MeTrfase"/>
</dbReference>
<dbReference type="Proteomes" id="UP000559010">
    <property type="component" value="Unassembled WGS sequence"/>
</dbReference>
<dbReference type="PRINTS" id="PR00996">
    <property type="entry name" value="CHERMTFRASE"/>
</dbReference>
<dbReference type="InterPro" id="IPR022641">
    <property type="entry name" value="CheR_N"/>
</dbReference>
<protein>
    <recommendedName>
        <fullName evidence="2">protein-glutamate O-methyltransferase</fullName>
        <ecNumber evidence="2">2.1.1.80</ecNumber>
    </recommendedName>
</protein>
<dbReference type="InterPro" id="IPR026024">
    <property type="entry name" value="Chemotaxis_MeTrfase_CheR"/>
</dbReference>
<dbReference type="Pfam" id="PF03705">
    <property type="entry name" value="CheR_N"/>
    <property type="match status" value="1"/>
</dbReference>
<dbReference type="InterPro" id="IPR029063">
    <property type="entry name" value="SAM-dependent_MTases_sf"/>
</dbReference>
<dbReference type="AlphaFoldDB" id="A0A848IVY3"/>
<sequence length="276" mass="32324">MEVTNSRDISQEQFDKISAYLQNKYGLYFKQEKRTMFQSRLIKRLNNLKIDSFGEYLDYIFNKDKDEYTFFLDLVTTHKTSFFREEYQFDFLKEQLSVNDKLNKKLLKVWSAGCSTGEEVYTLSILLNEYKKDNPRFDFQILGTDISLLSLKKASQGIYKQNEITDLPPYFLESYFKEINSGDSTVYKFSNQEIKNKIKLGVLNLNRASYNLKGTFDVIFCRNVIIYFNAETQRKVLSRLLEKLNPGGFLFLGHSETAIGASLPIKSIRPTIYQKL</sequence>
<name>A0A848IVY3_9BACT</name>
<comment type="caution">
    <text evidence="7">The sequence shown here is derived from an EMBL/GenBank/DDBJ whole genome shotgun (WGS) entry which is preliminary data.</text>
</comment>
<organism evidence="7 8">
    <name type="scientific">Marinigracilibium pacificum</name>
    <dbReference type="NCBI Taxonomy" id="2729599"/>
    <lineage>
        <taxon>Bacteria</taxon>
        <taxon>Pseudomonadati</taxon>
        <taxon>Bacteroidota</taxon>
        <taxon>Cytophagia</taxon>
        <taxon>Cytophagales</taxon>
        <taxon>Flammeovirgaceae</taxon>
        <taxon>Marinigracilibium</taxon>
    </lineage>
</organism>
<dbReference type="Pfam" id="PF01739">
    <property type="entry name" value="CheR"/>
    <property type="match status" value="1"/>
</dbReference>
<dbReference type="GO" id="GO:0032259">
    <property type="term" value="P:methylation"/>
    <property type="evidence" value="ECO:0007669"/>
    <property type="project" value="UniProtKB-KW"/>
</dbReference>
<evidence type="ECO:0000256" key="3">
    <source>
        <dbReference type="ARBA" id="ARBA00022603"/>
    </source>
</evidence>
<dbReference type="PANTHER" id="PTHR24422:SF26">
    <property type="entry name" value="CHEMOTAXIS PROTEIN METHYLTRANSFERASE"/>
    <property type="match status" value="1"/>
</dbReference>
<dbReference type="InterPro" id="IPR022642">
    <property type="entry name" value="CheR_C"/>
</dbReference>
<dbReference type="RefSeq" id="WP_169678059.1">
    <property type="nucleotide sequence ID" value="NZ_JABBNU010000002.1"/>
</dbReference>
<keyword evidence="8" id="KW-1185">Reference proteome</keyword>
<dbReference type="SUPFAM" id="SSF53335">
    <property type="entry name" value="S-adenosyl-L-methionine-dependent methyltransferases"/>
    <property type="match status" value="1"/>
</dbReference>
<dbReference type="CDD" id="cd02440">
    <property type="entry name" value="AdoMet_MTases"/>
    <property type="match status" value="1"/>
</dbReference>
<accession>A0A848IVY3</accession>
<gene>
    <name evidence="7" type="ORF">HH304_03425</name>
</gene>
<evidence type="ECO:0000256" key="5">
    <source>
        <dbReference type="ARBA" id="ARBA00022691"/>
    </source>
</evidence>
<keyword evidence="5" id="KW-0949">S-adenosyl-L-methionine</keyword>
<dbReference type="SMART" id="SM00138">
    <property type="entry name" value="MeTrc"/>
    <property type="match status" value="1"/>
</dbReference>
<dbReference type="PANTHER" id="PTHR24422">
    <property type="entry name" value="CHEMOTAXIS PROTEIN METHYLTRANSFERASE"/>
    <property type="match status" value="1"/>
</dbReference>